<feature type="domain" description="HTH gntR-type" evidence="4">
    <location>
        <begin position="35"/>
        <end position="102"/>
    </location>
</feature>
<dbReference type="PANTHER" id="PTHR43537">
    <property type="entry name" value="TRANSCRIPTIONAL REGULATOR, GNTR FAMILY"/>
    <property type="match status" value="1"/>
</dbReference>
<evidence type="ECO:0000313" key="6">
    <source>
        <dbReference type="Proteomes" id="UP001652397"/>
    </source>
</evidence>
<dbReference type="SUPFAM" id="SSF48008">
    <property type="entry name" value="GntR ligand-binding domain-like"/>
    <property type="match status" value="1"/>
</dbReference>
<dbReference type="SMART" id="SM00895">
    <property type="entry name" value="FCD"/>
    <property type="match status" value="1"/>
</dbReference>
<evidence type="ECO:0000256" key="2">
    <source>
        <dbReference type="ARBA" id="ARBA00023125"/>
    </source>
</evidence>
<evidence type="ECO:0000256" key="1">
    <source>
        <dbReference type="ARBA" id="ARBA00023015"/>
    </source>
</evidence>
<dbReference type="CDD" id="cd07377">
    <property type="entry name" value="WHTH_GntR"/>
    <property type="match status" value="1"/>
</dbReference>
<name>A0ABT2TZU1_9FIRM</name>
<dbReference type="PANTHER" id="PTHR43537:SF5">
    <property type="entry name" value="UXU OPERON TRANSCRIPTIONAL REGULATOR"/>
    <property type="match status" value="1"/>
</dbReference>
<dbReference type="RefSeq" id="WP_242977904.1">
    <property type="nucleotide sequence ID" value="NZ_JAOQJE010000001.1"/>
</dbReference>
<sequence>MTRADELSYNKKQNIIDLEGEQDKVITIPERKERESAKEYVVRVLVDNIVNTGLEPGEKLIEQELCEKLGVSRTPFREAELELAQRKLIDIRPKIGTYVAYIDAELVEEVRHLRSVLEAEIAGMACRLLSAQDIDRLWENIALWQLYIKRKQEDKIFLLDKQFHSMLYHLCGRRHWYELVESIAPHFDRTTILSFRCRPAQMILQDHENLIRAVEARDEAHARMIADQHMNRYTENIAAIRAAFPKYFKVENR</sequence>
<keyword evidence="2" id="KW-0238">DNA-binding</keyword>
<proteinExistence type="predicted"/>
<dbReference type="InterPro" id="IPR036390">
    <property type="entry name" value="WH_DNA-bd_sf"/>
</dbReference>
<comment type="caution">
    <text evidence="5">The sequence shown here is derived from an EMBL/GenBank/DDBJ whole genome shotgun (WGS) entry which is preliminary data.</text>
</comment>
<keyword evidence="3" id="KW-0804">Transcription</keyword>
<dbReference type="SUPFAM" id="SSF46785">
    <property type="entry name" value="Winged helix' DNA-binding domain"/>
    <property type="match status" value="1"/>
</dbReference>
<dbReference type="InterPro" id="IPR036388">
    <property type="entry name" value="WH-like_DNA-bd_sf"/>
</dbReference>
<dbReference type="PROSITE" id="PS50949">
    <property type="entry name" value="HTH_GNTR"/>
    <property type="match status" value="1"/>
</dbReference>
<dbReference type="InterPro" id="IPR011711">
    <property type="entry name" value="GntR_C"/>
</dbReference>
<dbReference type="InterPro" id="IPR000524">
    <property type="entry name" value="Tscrpt_reg_HTH_GntR"/>
</dbReference>
<organism evidence="5 6">
    <name type="scientific">Agathobaculum ammoniilyticum</name>
    <dbReference type="NCBI Taxonomy" id="2981778"/>
    <lineage>
        <taxon>Bacteria</taxon>
        <taxon>Bacillati</taxon>
        <taxon>Bacillota</taxon>
        <taxon>Clostridia</taxon>
        <taxon>Eubacteriales</taxon>
        <taxon>Butyricicoccaceae</taxon>
        <taxon>Agathobaculum</taxon>
    </lineage>
</organism>
<dbReference type="SMART" id="SM00345">
    <property type="entry name" value="HTH_GNTR"/>
    <property type="match status" value="1"/>
</dbReference>
<protein>
    <submittedName>
        <fullName evidence="5">GntR family transcriptional regulator</fullName>
    </submittedName>
</protein>
<evidence type="ECO:0000313" key="5">
    <source>
        <dbReference type="EMBL" id="MCU6787892.1"/>
    </source>
</evidence>
<dbReference type="Proteomes" id="UP001652397">
    <property type="component" value="Unassembled WGS sequence"/>
</dbReference>
<dbReference type="EMBL" id="JAOQJE010000001">
    <property type="protein sequence ID" value="MCU6787892.1"/>
    <property type="molecule type" value="Genomic_DNA"/>
</dbReference>
<reference evidence="5 6" key="1">
    <citation type="journal article" date="2021" name="ISME Commun">
        <title>Automated analysis of genomic sequences facilitates high-throughput and comprehensive description of bacteria.</title>
        <authorList>
            <person name="Hitch T.C.A."/>
        </authorList>
    </citation>
    <scope>NUCLEOTIDE SEQUENCE [LARGE SCALE GENOMIC DNA]</scope>
    <source>
        <strain evidence="5 6">Sanger_34</strain>
    </source>
</reference>
<dbReference type="Pfam" id="PF07729">
    <property type="entry name" value="FCD"/>
    <property type="match status" value="1"/>
</dbReference>
<keyword evidence="6" id="KW-1185">Reference proteome</keyword>
<dbReference type="Gene3D" id="1.20.120.530">
    <property type="entry name" value="GntR ligand-binding domain-like"/>
    <property type="match status" value="1"/>
</dbReference>
<dbReference type="Pfam" id="PF00392">
    <property type="entry name" value="GntR"/>
    <property type="match status" value="1"/>
</dbReference>
<gene>
    <name evidence="5" type="ORF">OCV66_02120</name>
</gene>
<accession>A0ABT2TZU1</accession>
<evidence type="ECO:0000259" key="4">
    <source>
        <dbReference type="PROSITE" id="PS50949"/>
    </source>
</evidence>
<dbReference type="InterPro" id="IPR008920">
    <property type="entry name" value="TF_FadR/GntR_C"/>
</dbReference>
<evidence type="ECO:0000256" key="3">
    <source>
        <dbReference type="ARBA" id="ARBA00023163"/>
    </source>
</evidence>
<keyword evidence="1" id="KW-0805">Transcription regulation</keyword>
<dbReference type="Gene3D" id="1.10.10.10">
    <property type="entry name" value="Winged helix-like DNA-binding domain superfamily/Winged helix DNA-binding domain"/>
    <property type="match status" value="1"/>
</dbReference>